<dbReference type="Proteomes" id="UP000467840">
    <property type="component" value="Unassembled WGS sequence"/>
</dbReference>
<accession>A0A6A6JZ28</accession>
<feature type="transmembrane region" description="Helical" evidence="11">
    <location>
        <begin position="227"/>
        <end position="247"/>
    </location>
</feature>
<feature type="transmembrane region" description="Helical" evidence="11">
    <location>
        <begin position="298"/>
        <end position="317"/>
    </location>
</feature>
<comment type="caution">
    <text evidence="13">The sequence shown here is derived from an EMBL/GenBank/DDBJ whole genome shotgun (WGS) entry which is preliminary data.</text>
</comment>
<dbReference type="GO" id="GO:0004316">
    <property type="term" value="F:3-oxoacyl-[acyl-carrier-protein] reductase (NADPH) activity"/>
    <property type="evidence" value="ECO:0007669"/>
    <property type="project" value="UniProtKB-EC"/>
</dbReference>
<dbReference type="EMBL" id="JAAGAX010000511">
    <property type="protein sequence ID" value="KAF2281860.1"/>
    <property type="molecule type" value="Genomic_DNA"/>
</dbReference>
<keyword evidence="8" id="KW-0275">Fatty acid biosynthesis</keyword>
<dbReference type="InterPro" id="IPR020904">
    <property type="entry name" value="Sc_DH/Rdtase_CS"/>
</dbReference>
<dbReference type="Gene3D" id="3.40.50.720">
    <property type="entry name" value="NAD(P)-binding Rossmann-like Domain"/>
    <property type="match status" value="1"/>
</dbReference>
<dbReference type="InterPro" id="IPR057326">
    <property type="entry name" value="KR_dom"/>
</dbReference>
<dbReference type="SUPFAM" id="SSF51735">
    <property type="entry name" value="NAD(P)-binding Rossmann-fold domains"/>
    <property type="match status" value="1"/>
</dbReference>
<dbReference type="Pfam" id="PF00106">
    <property type="entry name" value="adh_short"/>
    <property type="match status" value="1"/>
</dbReference>
<evidence type="ECO:0000256" key="7">
    <source>
        <dbReference type="ARBA" id="ARBA00023002"/>
    </source>
</evidence>
<comment type="similarity">
    <text evidence="2 10">Belongs to the short-chain dehydrogenases/reductases (SDR) family.</text>
</comment>
<keyword evidence="7" id="KW-0560">Oxidoreductase</keyword>
<keyword evidence="11" id="KW-1133">Transmembrane helix</keyword>
<evidence type="ECO:0000256" key="1">
    <source>
        <dbReference type="ARBA" id="ARBA00005194"/>
    </source>
</evidence>
<evidence type="ECO:0000256" key="10">
    <source>
        <dbReference type="RuleBase" id="RU000363"/>
    </source>
</evidence>
<keyword evidence="6" id="KW-0521">NADP</keyword>
<dbReference type="InterPro" id="IPR002347">
    <property type="entry name" value="SDR_fam"/>
</dbReference>
<dbReference type="SMART" id="SM00822">
    <property type="entry name" value="PKS_KR"/>
    <property type="match status" value="1"/>
</dbReference>
<evidence type="ECO:0000313" key="13">
    <source>
        <dbReference type="EMBL" id="KAF2281860.1"/>
    </source>
</evidence>
<evidence type="ECO:0000256" key="11">
    <source>
        <dbReference type="SAM" id="Phobius"/>
    </source>
</evidence>
<comment type="catalytic activity">
    <reaction evidence="9">
        <text>a (3R)-hydroxyacyl-[ACP] + NADP(+) = a 3-oxoacyl-[ACP] + NADPH + H(+)</text>
        <dbReference type="Rhea" id="RHEA:17397"/>
        <dbReference type="Rhea" id="RHEA-COMP:9916"/>
        <dbReference type="Rhea" id="RHEA-COMP:9945"/>
        <dbReference type="ChEBI" id="CHEBI:15378"/>
        <dbReference type="ChEBI" id="CHEBI:57783"/>
        <dbReference type="ChEBI" id="CHEBI:58349"/>
        <dbReference type="ChEBI" id="CHEBI:78776"/>
        <dbReference type="ChEBI" id="CHEBI:78827"/>
        <dbReference type="EC" id="1.1.1.100"/>
    </reaction>
</comment>
<proteinExistence type="inferred from homology"/>
<evidence type="ECO:0000256" key="5">
    <source>
        <dbReference type="ARBA" id="ARBA00022832"/>
    </source>
</evidence>
<keyword evidence="11" id="KW-0812">Transmembrane</keyword>
<evidence type="ECO:0000256" key="2">
    <source>
        <dbReference type="ARBA" id="ARBA00006484"/>
    </source>
</evidence>
<keyword evidence="5" id="KW-0276">Fatty acid metabolism</keyword>
<dbReference type="EC" id="1.1.1.100" evidence="3"/>
<dbReference type="PRINTS" id="PR00081">
    <property type="entry name" value="GDHRDH"/>
</dbReference>
<evidence type="ECO:0000256" key="6">
    <source>
        <dbReference type="ARBA" id="ARBA00022857"/>
    </source>
</evidence>
<protein>
    <recommendedName>
        <fullName evidence="3">3-oxoacyl-[acyl-carrier-protein] reductase</fullName>
        <ecNumber evidence="3">1.1.1.100</ecNumber>
    </recommendedName>
</protein>
<dbReference type="AlphaFoldDB" id="A0A6A6JZ28"/>
<dbReference type="GO" id="GO:0006633">
    <property type="term" value="P:fatty acid biosynthetic process"/>
    <property type="evidence" value="ECO:0007669"/>
    <property type="project" value="UniProtKB-KW"/>
</dbReference>
<evidence type="ECO:0000259" key="12">
    <source>
        <dbReference type="SMART" id="SM00822"/>
    </source>
</evidence>
<dbReference type="PANTHER" id="PTHR42879">
    <property type="entry name" value="3-OXOACYL-(ACYL-CARRIER-PROTEIN) REDUCTASE"/>
    <property type="match status" value="1"/>
</dbReference>
<keyword evidence="11" id="KW-0472">Membrane</keyword>
<dbReference type="PROSITE" id="PS00061">
    <property type="entry name" value="ADH_SHORT"/>
    <property type="match status" value="1"/>
</dbReference>
<keyword evidence="4" id="KW-0444">Lipid biosynthesis</keyword>
<dbReference type="PANTHER" id="PTHR42879:SF2">
    <property type="entry name" value="3-OXOACYL-[ACYL-CARRIER-PROTEIN] REDUCTASE FABG"/>
    <property type="match status" value="1"/>
</dbReference>
<sequence length="449" mass="47558">MFDVSGKRFLVVGASGGIGSAISIALSRANAELCISGTRVDALQSVASQCVAGVHVMQCDLLNSAEVDTLVDRAAELMSGIDGVVCSAGIVLDKLSLRITDEDWDKVIAINLSAVFRINKSACRAMLKNAGGRIINISSIVGVTGNVGQANYSASKAGIIGMSKSLALEFASRGITVNCVAPGFIDTPMTAQLSEKQKEHILNNIPMGHMAYSFALAASAVPKEAAIALFATASALAMCGYAMALYLKTRSYRKNEHIQELSRLEKIDTFATCAEAIIVIGLSAASIGFLISGTATPRYFSVIGCFASMCAILSRIASMTADHKQLQLTGQYMDKEEYDSRVKTIRSQKALGYLAIALGVVSISMNIASLSSNNVHVGGLAWNIAKAIASCGWLTTCVGSFVLVRMSQRNRCYHRLLSECEVSAVAETLAQDRRKSVKNALIALGNSAR</sequence>
<feature type="transmembrane region" description="Helical" evidence="11">
    <location>
        <begin position="267"/>
        <end position="292"/>
    </location>
</feature>
<dbReference type="PRINTS" id="PR00080">
    <property type="entry name" value="SDRFAMILY"/>
</dbReference>
<organism evidence="13 14">
    <name type="scientific">Hevea brasiliensis</name>
    <name type="common">Para rubber tree</name>
    <name type="synonym">Siphonia brasiliensis</name>
    <dbReference type="NCBI Taxonomy" id="3981"/>
    <lineage>
        <taxon>Eukaryota</taxon>
        <taxon>Viridiplantae</taxon>
        <taxon>Streptophyta</taxon>
        <taxon>Embryophyta</taxon>
        <taxon>Tracheophyta</taxon>
        <taxon>Spermatophyta</taxon>
        <taxon>Magnoliopsida</taxon>
        <taxon>eudicotyledons</taxon>
        <taxon>Gunneridae</taxon>
        <taxon>Pentapetalae</taxon>
        <taxon>rosids</taxon>
        <taxon>fabids</taxon>
        <taxon>Malpighiales</taxon>
        <taxon>Euphorbiaceae</taxon>
        <taxon>Crotonoideae</taxon>
        <taxon>Micrandreae</taxon>
        <taxon>Hevea</taxon>
    </lineage>
</organism>
<reference evidence="13 14" key="1">
    <citation type="journal article" date="2020" name="Mol. Plant">
        <title>The Chromosome-Based Rubber Tree Genome Provides New Insights into Spurge Genome Evolution and Rubber Biosynthesis.</title>
        <authorList>
            <person name="Liu J."/>
            <person name="Shi C."/>
            <person name="Shi C.C."/>
            <person name="Li W."/>
            <person name="Zhang Q.J."/>
            <person name="Zhang Y."/>
            <person name="Li K."/>
            <person name="Lu H.F."/>
            <person name="Shi C."/>
            <person name="Zhu S.T."/>
            <person name="Xiao Z.Y."/>
            <person name="Nan H."/>
            <person name="Yue Y."/>
            <person name="Zhu X.G."/>
            <person name="Wu Y."/>
            <person name="Hong X.N."/>
            <person name="Fan G.Y."/>
            <person name="Tong Y."/>
            <person name="Zhang D."/>
            <person name="Mao C.L."/>
            <person name="Liu Y.L."/>
            <person name="Hao S.J."/>
            <person name="Liu W.Q."/>
            <person name="Lv M.Q."/>
            <person name="Zhang H.B."/>
            <person name="Liu Y."/>
            <person name="Hu-Tang G.R."/>
            <person name="Wang J.P."/>
            <person name="Wang J.H."/>
            <person name="Sun Y.H."/>
            <person name="Ni S.B."/>
            <person name="Chen W.B."/>
            <person name="Zhang X.C."/>
            <person name="Jiao Y.N."/>
            <person name="Eichler E.E."/>
            <person name="Li G.H."/>
            <person name="Liu X."/>
            <person name="Gao L.Z."/>
        </authorList>
    </citation>
    <scope>NUCLEOTIDE SEQUENCE [LARGE SCALE GENOMIC DNA]</scope>
    <source>
        <strain evidence="14">cv. GT1</strain>
        <tissue evidence="13">Leaf</tissue>
    </source>
</reference>
<dbReference type="InterPro" id="IPR036291">
    <property type="entry name" value="NAD(P)-bd_dom_sf"/>
</dbReference>
<keyword evidence="14" id="KW-1185">Reference proteome</keyword>
<feature type="domain" description="Ketoreductase" evidence="12">
    <location>
        <begin position="7"/>
        <end position="188"/>
    </location>
</feature>
<name>A0A6A6JZ28_HEVBR</name>
<feature type="transmembrane region" description="Helical" evidence="11">
    <location>
        <begin position="380"/>
        <end position="404"/>
    </location>
</feature>
<gene>
    <name evidence="13" type="ORF">GH714_042684</name>
</gene>
<feature type="transmembrane region" description="Helical" evidence="11">
    <location>
        <begin position="350"/>
        <end position="368"/>
    </location>
</feature>
<evidence type="ECO:0000256" key="3">
    <source>
        <dbReference type="ARBA" id="ARBA00012948"/>
    </source>
</evidence>
<evidence type="ECO:0000256" key="4">
    <source>
        <dbReference type="ARBA" id="ARBA00022516"/>
    </source>
</evidence>
<evidence type="ECO:0000256" key="9">
    <source>
        <dbReference type="ARBA" id="ARBA00048508"/>
    </source>
</evidence>
<keyword evidence="8" id="KW-0443">Lipid metabolism</keyword>
<comment type="pathway">
    <text evidence="1">Lipid metabolism; fatty acid biosynthesis.</text>
</comment>
<dbReference type="FunFam" id="3.40.50.720:FF:000173">
    <property type="entry name" value="3-oxoacyl-[acyl-carrier protein] reductase"/>
    <property type="match status" value="1"/>
</dbReference>
<dbReference type="InterPro" id="IPR050259">
    <property type="entry name" value="SDR"/>
</dbReference>
<evidence type="ECO:0000313" key="14">
    <source>
        <dbReference type="Proteomes" id="UP000467840"/>
    </source>
</evidence>
<evidence type="ECO:0000256" key="8">
    <source>
        <dbReference type="ARBA" id="ARBA00023160"/>
    </source>
</evidence>